<name>A0A1V2IAT6_9ACTN</name>
<feature type="compositionally biased region" description="Low complexity" evidence="1">
    <location>
        <begin position="59"/>
        <end position="71"/>
    </location>
</feature>
<evidence type="ECO:0000313" key="4">
    <source>
        <dbReference type="EMBL" id="ONH30318.1"/>
    </source>
</evidence>
<feature type="chain" id="PRO_5038331767" description="DUF4232 domain-containing protein" evidence="2">
    <location>
        <begin position="29"/>
        <end position="275"/>
    </location>
</feature>
<evidence type="ECO:0000259" key="3">
    <source>
        <dbReference type="Pfam" id="PF14016"/>
    </source>
</evidence>
<feature type="region of interest" description="Disordered" evidence="1">
    <location>
        <begin position="59"/>
        <end position="109"/>
    </location>
</feature>
<sequence length="275" mass="27514">MDQRSAQTWRRAATAACAAALALGVAGGCSQPDPSADFDIPSTPAPTPAPLAAAIPAATTSADAGTDAGSTPSAVAETETDTTNKPFATDGAATDGTTADGTTADGGAWPAGTADAARCTGAGLTVRLGTPTQVTTLAPGLTQLAFMITFTNGTPRTCAMYGFPGTTLVTAAGDTYDLPRRTTVMPASLRLPPGGGAAAVLTYLAAPTREATPAPATPPAGDDPPAEAMPVFDARYLLVTPPDDRDPVRVDWPGGPVADQRRAAYPGSYIGPVTR</sequence>
<evidence type="ECO:0000256" key="1">
    <source>
        <dbReference type="SAM" id="MobiDB-lite"/>
    </source>
</evidence>
<proteinExistence type="predicted"/>
<dbReference type="Pfam" id="PF14016">
    <property type="entry name" value="DUF4232"/>
    <property type="match status" value="1"/>
</dbReference>
<reference evidence="5" key="1">
    <citation type="submission" date="2016-10" db="EMBL/GenBank/DDBJ databases">
        <title>Frankia sp. NRRL B-16386 Genome sequencing.</title>
        <authorList>
            <person name="Ghodhbane-Gtari F."/>
            <person name="Swanson E."/>
            <person name="Gueddou A."/>
            <person name="Hezbri K."/>
            <person name="Ktari K."/>
            <person name="Nouioui I."/>
            <person name="Morris K."/>
            <person name="Simpson S."/>
            <person name="Abebe-Akele F."/>
            <person name="Thomas K."/>
            <person name="Gtari M."/>
            <person name="Tisa L.S."/>
        </authorList>
    </citation>
    <scope>NUCLEOTIDE SEQUENCE [LARGE SCALE GENOMIC DNA]</scope>
    <source>
        <strain evidence="5">NRRL B-16386</strain>
    </source>
</reference>
<accession>A0A1V2IAT6</accession>
<feature type="compositionally biased region" description="Low complexity" evidence="1">
    <location>
        <begin position="88"/>
        <end position="109"/>
    </location>
</feature>
<dbReference type="OrthoDB" id="3480105at2"/>
<dbReference type="PROSITE" id="PS51257">
    <property type="entry name" value="PROKAR_LIPOPROTEIN"/>
    <property type="match status" value="1"/>
</dbReference>
<keyword evidence="5" id="KW-1185">Reference proteome</keyword>
<evidence type="ECO:0000256" key="2">
    <source>
        <dbReference type="SAM" id="SignalP"/>
    </source>
</evidence>
<dbReference type="RefSeq" id="WP_076817238.1">
    <property type="nucleotide sequence ID" value="NZ_MOMC01000027.1"/>
</dbReference>
<dbReference type="Proteomes" id="UP000188929">
    <property type="component" value="Unassembled WGS sequence"/>
</dbReference>
<evidence type="ECO:0000313" key="5">
    <source>
        <dbReference type="Proteomes" id="UP000188929"/>
    </source>
</evidence>
<gene>
    <name evidence="4" type="ORF">BL253_14310</name>
</gene>
<dbReference type="AlphaFoldDB" id="A0A1V2IAT6"/>
<feature type="signal peptide" evidence="2">
    <location>
        <begin position="1"/>
        <end position="28"/>
    </location>
</feature>
<feature type="region of interest" description="Disordered" evidence="1">
    <location>
        <begin position="240"/>
        <end position="275"/>
    </location>
</feature>
<comment type="caution">
    <text evidence="4">The sequence shown here is derived from an EMBL/GenBank/DDBJ whole genome shotgun (WGS) entry which is preliminary data.</text>
</comment>
<dbReference type="EMBL" id="MOMC01000027">
    <property type="protein sequence ID" value="ONH30318.1"/>
    <property type="molecule type" value="Genomic_DNA"/>
</dbReference>
<dbReference type="InterPro" id="IPR025326">
    <property type="entry name" value="DUF4232"/>
</dbReference>
<protein>
    <recommendedName>
        <fullName evidence="3">DUF4232 domain-containing protein</fullName>
    </recommendedName>
</protein>
<organism evidence="4 5">
    <name type="scientific">Pseudofrankia asymbiotica</name>
    <dbReference type="NCBI Taxonomy" id="1834516"/>
    <lineage>
        <taxon>Bacteria</taxon>
        <taxon>Bacillati</taxon>
        <taxon>Actinomycetota</taxon>
        <taxon>Actinomycetes</taxon>
        <taxon>Frankiales</taxon>
        <taxon>Frankiaceae</taxon>
        <taxon>Pseudofrankia</taxon>
    </lineage>
</organism>
<feature type="domain" description="DUF4232" evidence="3">
    <location>
        <begin position="119"/>
        <end position="257"/>
    </location>
</feature>
<keyword evidence="2" id="KW-0732">Signal</keyword>